<sequence>MCLSVAAAGEEFVGVRVTADVQEAVGGAGQRDVSYGDRWAVRRAAAGAAAARGWARWAAVASRSC</sequence>
<evidence type="ECO:0000313" key="2">
    <source>
        <dbReference type="Proteomes" id="UP001500728"/>
    </source>
</evidence>
<gene>
    <name evidence="1" type="ORF">GCM10010469_02420</name>
</gene>
<evidence type="ECO:0000313" key="1">
    <source>
        <dbReference type="EMBL" id="GAA3246478.1"/>
    </source>
</evidence>
<comment type="caution">
    <text evidence="1">The sequence shown here is derived from an EMBL/GenBank/DDBJ whole genome shotgun (WGS) entry which is preliminary data.</text>
</comment>
<reference evidence="2" key="1">
    <citation type="journal article" date="2019" name="Int. J. Syst. Evol. Microbiol.">
        <title>The Global Catalogue of Microorganisms (GCM) 10K type strain sequencing project: providing services to taxonomists for standard genome sequencing and annotation.</title>
        <authorList>
            <consortium name="The Broad Institute Genomics Platform"/>
            <consortium name="The Broad Institute Genome Sequencing Center for Infectious Disease"/>
            <person name="Wu L."/>
            <person name="Ma J."/>
        </authorList>
    </citation>
    <scope>NUCLEOTIDE SEQUENCE [LARGE SCALE GENOMIC DNA]</scope>
    <source>
        <strain evidence="2">JCM 9381</strain>
    </source>
</reference>
<organism evidence="1 2">
    <name type="scientific">Streptomyces labedae</name>
    <dbReference type="NCBI Taxonomy" id="285569"/>
    <lineage>
        <taxon>Bacteria</taxon>
        <taxon>Bacillati</taxon>
        <taxon>Actinomycetota</taxon>
        <taxon>Actinomycetes</taxon>
        <taxon>Kitasatosporales</taxon>
        <taxon>Streptomycetaceae</taxon>
        <taxon>Streptomyces</taxon>
    </lineage>
</organism>
<dbReference type="EMBL" id="BAAAUW010000001">
    <property type="protein sequence ID" value="GAA3246478.1"/>
    <property type="molecule type" value="Genomic_DNA"/>
</dbReference>
<dbReference type="Proteomes" id="UP001500728">
    <property type="component" value="Unassembled WGS sequence"/>
</dbReference>
<proteinExistence type="predicted"/>
<name>A0ABP6QNP8_9ACTN</name>
<accession>A0ABP6QNP8</accession>
<keyword evidence="2" id="KW-1185">Reference proteome</keyword>
<protein>
    <submittedName>
        <fullName evidence="1">Uncharacterized protein</fullName>
    </submittedName>
</protein>